<dbReference type="AlphaFoldDB" id="A0A2P1PS95"/>
<dbReference type="SUPFAM" id="SSF53067">
    <property type="entry name" value="Actin-like ATPase domain"/>
    <property type="match status" value="1"/>
</dbReference>
<gene>
    <name evidence="1" type="primary">anmK</name>
    <name evidence="2" type="ORF">C7S18_11165</name>
</gene>
<dbReference type="PANTHER" id="PTHR30605:SF0">
    <property type="entry name" value="ANHYDRO-N-ACETYLMURAMIC ACID KINASE"/>
    <property type="match status" value="1"/>
</dbReference>
<reference evidence="2 3" key="2">
    <citation type="submission" date="2018-03" db="EMBL/GenBank/DDBJ databases">
        <authorList>
            <person name="Keele B.F."/>
        </authorList>
    </citation>
    <scope>NUCLEOTIDE SEQUENCE [LARGE SCALE GENOMIC DNA]</scope>
    <source>
        <strain evidence="2 3">D13</strain>
    </source>
</reference>
<comment type="pathway">
    <text evidence="1">Cell wall biogenesis; peptidoglycan recycling.</text>
</comment>
<dbReference type="HAMAP" id="MF_01270">
    <property type="entry name" value="AnhMurNAc_kinase"/>
    <property type="match status" value="1"/>
</dbReference>
<name>A0A2P1PS95_9GAMM</name>
<dbReference type="NCBIfam" id="NF007148">
    <property type="entry name" value="PRK09585.3-2"/>
    <property type="match status" value="1"/>
</dbReference>
<keyword evidence="1" id="KW-0067">ATP-binding</keyword>
<reference evidence="2 3" key="1">
    <citation type="submission" date="2018-03" db="EMBL/GenBank/DDBJ databases">
        <title>Ahniella affigens gen. nov., sp. nov., a gammaproteobacterium isolated from sandy soil near a stream.</title>
        <authorList>
            <person name="Ko Y."/>
            <person name="Kim J.-H."/>
        </authorList>
    </citation>
    <scope>NUCLEOTIDE SEQUENCE [LARGE SCALE GENOMIC DNA]</scope>
    <source>
        <strain evidence="2 3">D13</strain>
    </source>
</reference>
<organism evidence="2 3">
    <name type="scientific">Ahniella affigens</name>
    <dbReference type="NCBI Taxonomy" id="2021234"/>
    <lineage>
        <taxon>Bacteria</taxon>
        <taxon>Pseudomonadati</taxon>
        <taxon>Pseudomonadota</taxon>
        <taxon>Gammaproteobacteria</taxon>
        <taxon>Lysobacterales</taxon>
        <taxon>Rhodanobacteraceae</taxon>
        <taxon>Ahniella</taxon>
    </lineage>
</organism>
<accession>A0A2P1PS95</accession>
<comment type="function">
    <text evidence="1">Catalyzes the specific phosphorylation of 1,6-anhydro-N-acetylmuramic acid (anhMurNAc) with the simultaneous cleavage of the 1,6-anhydro ring, generating MurNAc-6-P. Is required for the utilization of anhMurNAc either imported from the medium or derived from its own cell wall murein, and thus plays a role in cell wall recycling.</text>
</comment>
<comment type="pathway">
    <text evidence="1">Amino-sugar metabolism; 1,6-anhydro-N-acetylmuramate degradation.</text>
</comment>
<dbReference type="GO" id="GO:0016773">
    <property type="term" value="F:phosphotransferase activity, alcohol group as acceptor"/>
    <property type="evidence" value="ECO:0007669"/>
    <property type="project" value="UniProtKB-UniRule"/>
</dbReference>
<dbReference type="EMBL" id="CP027860">
    <property type="protein sequence ID" value="AVP97723.1"/>
    <property type="molecule type" value="Genomic_DNA"/>
</dbReference>
<dbReference type="Pfam" id="PF03702">
    <property type="entry name" value="AnmK"/>
    <property type="match status" value="1"/>
</dbReference>
<feature type="binding site" evidence="1">
    <location>
        <begin position="9"/>
        <end position="16"/>
    </location>
    <ligand>
        <name>ATP</name>
        <dbReference type="ChEBI" id="CHEBI:30616"/>
    </ligand>
</feature>
<dbReference type="GO" id="GO:0097175">
    <property type="term" value="P:1,6-anhydro-N-acetyl-beta-muramic acid catabolic process"/>
    <property type="evidence" value="ECO:0007669"/>
    <property type="project" value="UniProtKB-UniRule"/>
</dbReference>
<dbReference type="GO" id="GO:0006040">
    <property type="term" value="P:amino sugar metabolic process"/>
    <property type="evidence" value="ECO:0007669"/>
    <property type="project" value="InterPro"/>
</dbReference>
<evidence type="ECO:0000313" key="2">
    <source>
        <dbReference type="EMBL" id="AVP97723.1"/>
    </source>
</evidence>
<keyword evidence="3" id="KW-1185">Reference proteome</keyword>
<keyword evidence="1" id="KW-0119">Carbohydrate metabolism</keyword>
<dbReference type="OrthoDB" id="9763949at2"/>
<dbReference type="PANTHER" id="PTHR30605">
    <property type="entry name" value="ANHYDRO-N-ACETYLMURAMIC ACID KINASE"/>
    <property type="match status" value="1"/>
</dbReference>
<keyword evidence="1" id="KW-0547">Nucleotide-binding</keyword>
<comment type="similarity">
    <text evidence="1">Belongs to the anhydro-N-acetylmuramic acid kinase family.</text>
</comment>
<keyword evidence="1 2" id="KW-0418">Kinase</keyword>
<dbReference type="GO" id="GO:0016301">
    <property type="term" value="F:kinase activity"/>
    <property type="evidence" value="ECO:0007669"/>
    <property type="project" value="UniProtKB-KW"/>
</dbReference>
<dbReference type="InterPro" id="IPR043129">
    <property type="entry name" value="ATPase_NBD"/>
</dbReference>
<protein>
    <recommendedName>
        <fullName evidence="1">Anhydro-N-acetylmuramic acid kinase</fullName>
        <ecNumber evidence="1">2.7.1.170</ecNumber>
    </recommendedName>
    <alternativeName>
        <fullName evidence="1">AnhMurNAc kinase</fullName>
    </alternativeName>
</protein>
<comment type="catalytic activity">
    <reaction evidence="1">
        <text>1,6-anhydro-N-acetyl-beta-muramate + ATP + H2O = N-acetyl-D-muramate 6-phosphate + ADP + H(+)</text>
        <dbReference type="Rhea" id="RHEA:24952"/>
        <dbReference type="ChEBI" id="CHEBI:15377"/>
        <dbReference type="ChEBI" id="CHEBI:15378"/>
        <dbReference type="ChEBI" id="CHEBI:30616"/>
        <dbReference type="ChEBI" id="CHEBI:58690"/>
        <dbReference type="ChEBI" id="CHEBI:58722"/>
        <dbReference type="ChEBI" id="CHEBI:456216"/>
        <dbReference type="EC" id="2.7.1.170"/>
    </reaction>
</comment>
<sequence length="368" mass="38912">MLALGLISGTSADAIDVALIETEPRPRLVATHAEPYTTALRESILALSQSGTISLQALGELDVAIARAFAQAAINLLFKTNRSPADVAVLGSHGQTVWHAPDSDLPFTMQLGDPNVIAELTGITTVADFRRRDIAAGGQGAPLVPAFHQALFHYADEDRAILNLGGIANLTLLSGNGNVRGFDTGPANALLDAWCQQNWGMPCDADGAFAASGRVIQGLLDELMQEPYFARPAPKSTGREYFNLNWLQQRLGPRPSLSATDLQATLLQLSARSIAEALKREAPNTRRVFACGGGVQNPVLMDAIARAIAPIELATVAALGVNAEFLEAMAFAWMAAETLQGRASNLPAVTGAKGRRVLGVIASPFRSN</sequence>
<dbReference type="GO" id="GO:0005524">
    <property type="term" value="F:ATP binding"/>
    <property type="evidence" value="ECO:0007669"/>
    <property type="project" value="UniProtKB-UniRule"/>
</dbReference>
<evidence type="ECO:0000313" key="3">
    <source>
        <dbReference type="Proteomes" id="UP000241074"/>
    </source>
</evidence>
<dbReference type="CDD" id="cd24050">
    <property type="entry name" value="ASKHA_NBD_ANMK"/>
    <property type="match status" value="1"/>
</dbReference>
<proteinExistence type="inferred from homology"/>
<keyword evidence="1" id="KW-0808">Transferase</keyword>
<dbReference type="Proteomes" id="UP000241074">
    <property type="component" value="Chromosome"/>
</dbReference>
<dbReference type="Gene3D" id="3.30.420.40">
    <property type="match status" value="2"/>
</dbReference>
<dbReference type="EC" id="2.7.1.170" evidence="1"/>
<dbReference type="GO" id="GO:0009254">
    <property type="term" value="P:peptidoglycan turnover"/>
    <property type="evidence" value="ECO:0007669"/>
    <property type="project" value="UniProtKB-UniRule"/>
</dbReference>
<dbReference type="NCBIfam" id="NF007139">
    <property type="entry name" value="PRK09585.1-3"/>
    <property type="match status" value="1"/>
</dbReference>
<dbReference type="UniPathway" id="UPA00544"/>
<dbReference type="InterPro" id="IPR005338">
    <property type="entry name" value="Anhydro_N_Ac-Mur_kinase"/>
</dbReference>
<dbReference type="RefSeq" id="WP_106891643.1">
    <property type="nucleotide sequence ID" value="NZ_CP027860.1"/>
</dbReference>
<evidence type="ECO:0000256" key="1">
    <source>
        <dbReference type="HAMAP-Rule" id="MF_01270"/>
    </source>
</evidence>
<dbReference type="KEGG" id="xba:C7S18_11165"/>
<dbReference type="UniPathway" id="UPA00343"/>